<gene>
    <name evidence="4" type="ORF">Poli38472_010644</name>
</gene>
<feature type="region of interest" description="Disordered" evidence="1">
    <location>
        <begin position="33"/>
        <end position="60"/>
    </location>
</feature>
<dbReference type="InterPro" id="IPR024983">
    <property type="entry name" value="CHAT_dom"/>
</dbReference>
<keyword evidence="5" id="KW-1185">Reference proteome</keyword>
<dbReference type="OrthoDB" id="10003345at2759"/>
<evidence type="ECO:0000313" key="5">
    <source>
        <dbReference type="Proteomes" id="UP000794436"/>
    </source>
</evidence>
<protein>
    <recommendedName>
        <fullName evidence="6">CHAT domain-containing protein</fullName>
    </recommendedName>
</protein>
<evidence type="ECO:0000256" key="1">
    <source>
        <dbReference type="SAM" id="MobiDB-lite"/>
    </source>
</evidence>
<feature type="compositionally biased region" description="Basic residues" evidence="1">
    <location>
        <begin position="596"/>
        <end position="612"/>
    </location>
</feature>
<evidence type="ECO:0000259" key="2">
    <source>
        <dbReference type="Pfam" id="PF12770"/>
    </source>
</evidence>
<comment type="caution">
    <text evidence="4">The sequence shown here is derived from an EMBL/GenBank/DDBJ whole genome shotgun (WGS) entry which is preliminary data.</text>
</comment>
<feature type="region of interest" description="Disordered" evidence="1">
    <location>
        <begin position="665"/>
        <end position="693"/>
    </location>
</feature>
<feature type="compositionally biased region" description="Polar residues" evidence="1">
    <location>
        <begin position="177"/>
        <end position="187"/>
    </location>
</feature>
<dbReference type="SUPFAM" id="SSF52540">
    <property type="entry name" value="P-loop containing nucleoside triphosphate hydrolases"/>
    <property type="match status" value="1"/>
</dbReference>
<reference evidence="4" key="1">
    <citation type="submission" date="2019-03" db="EMBL/GenBank/DDBJ databases">
        <title>Long read genome sequence of the mycoparasitic Pythium oligandrum ATCC 38472 isolated from sugarbeet rhizosphere.</title>
        <authorList>
            <person name="Gaulin E."/>
        </authorList>
    </citation>
    <scope>NUCLEOTIDE SEQUENCE</scope>
    <source>
        <strain evidence="4">ATCC 38472_TT</strain>
    </source>
</reference>
<evidence type="ECO:0000313" key="4">
    <source>
        <dbReference type="EMBL" id="TMW55762.1"/>
    </source>
</evidence>
<feature type="region of interest" description="Disordered" evidence="1">
    <location>
        <begin position="595"/>
        <end position="619"/>
    </location>
</feature>
<organism evidence="4 5">
    <name type="scientific">Pythium oligandrum</name>
    <name type="common">Mycoparasitic fungus</name>
    <dbReference type="NCBI Taxonomy" id="41045"/>
    <lineage>
        <taxon>Eukaryota</taxon>
        <taxon>Sar</taxon>
        <taxon>Stramenopiles</taxon>
        <taxon>Oomycota</taxon>
        <taxon>Peronosporomycetes</taxon>
        <taxon>Pythiales</taxon>
        <taxon>Pythiaceae</taxon>
        <taxon>Pythium</taxon>
    </lineage>
</organism>
<dbReference type="EMBL" id="SPLM01000147">
    <property type="protein sequence ID" value="TMW55762.1"/>
    <property type="molecule type" value="Genomic_DNA"/>
</dbReference>
<proteinExistence type="predicted"/>
<evidence type="ECO:0008006" key="6">
    <source>
        <dbReference type="Google" id="ProtNLM"/>
    </source>
</evidence>
<name>A0A8K1C3G6_PYTOL</name>
<dbReference type="InterPro" id="IPR049945">
    <property type="entry name" value="AAA_22"/>
</dbReference>
<dbReference type="InterPro" id="IPR027417">
    <property type="entry name" value="P-loop_NTPase"/>
</dbReference>
<dbReference type="PANTHER" id="PTHR47691:SF3">
    <property type="entry name" value="HTH-TYPE TRANSCRIPTIONAL REGULATOR RV0890C-RELATED"/>
    <property type="match status" value="1"/>
</dbReference>
<feature type="region of interest" description="Disordered" evidence="1">
    <location>
        <begin position="162"/>
        <end position="190"/>
    </location>
</feature>
<evidence type="ECO:0000259" key="3">
    <source>
        <dbReference type="Pfam" id="PF13401"/>
    </source>
</evidence>
<sequence>MATPPRAAPPAIFAHLHSSPLVVRRRNGSEWRSLSSSGFRQTPGAAANVPSSGPTPPSLTPLGLEGINSSGLEPVDIIDVKQERKLLVQCLREAKKRIVWHTEVADLHTFRKVLSFGCRVLHFSGHGVPGKVIFENNKCEAQFISQQELKDLLLAGGMEKCRPPTMDPSKPLGGLERQSSAGVSSGGSDEEEFAASEIERGWLSLHPPPRVPVRLVFVSACHSESVAEAFVSAGVPHVVVVSKDDKVLDKKAMEFSKAFYTALFAGHSVQRAFEIGQVQADISTTCATGNSKFKLLGHGNHHETLFRDVPLGSFVENSLPPPLNECDAVAEVFVGRSLEIHQVYKSLVEGARLVTVTGDRGIGKTEVALQCAQYATERRVFKHIFFLRLELSEPSSEPTTPLIQRLAKSLGVPTAVSNEEELANAVRQLCVDGPFLLILDGCQRLTRRDTSFRIILHHLLRRVSTLAILITSDSKIGAMDGVSEKIVAVEHLPPADAALLFTLRAPRRLKAHEMGGSTDLAAFAENPIIKSLMGHPRCICAVAQFLETKDMELDKHEFLNYIIPSVNAGLAVENCDDHTQCFPVLPQDCHIDTHPVHSHHHHHPHSHPHPHHEHTMLPHQQRWASMPSMPVFREASPSEKTLASLAEEVELQLQFEDMPNNVRGSSMSTDTGHLSAPRPTLEPSRSENDLHMRRPPISKPLTEAELCVLNLSDSLKALVRMDLEGRLTWARAVVTASATWNVSTAI</sequence>
<dbReference type="Gene3D" id="3.40.50.300">
    <property type="entry name" value="P-loop containing nucleotide triphosphate hydrolases"/>
    <property type="match status" value="1"/>
</dbReference>
<dbReference type="Proteomes" id="UP000794436">
    <property type="component" value="Unassembled WGS sequence"/>
</dbReference>
<dbReference type="PANTHER" id="PTHR47691">
    <property type="entry name" value="REGULATOR-RELATED"/>
    <property type="match status" value="1"/>
</dbReference>
<feature type="domain" description="CHAT" evidence="2">
    <location>
        <begin position="70"/>
        <end position="274"/>
    </location>
</feature>
<dbReference type="GO" id="GO:0016887">
    <property type="term" value="F:ATP hydrolysis activity"/>
    <property type="evidence" value="ECO:0007669"/>
    <property type="project" value="InterPro"/>
</dbReference>
<dbReference type="AlphaFoldDB" id="A0A8K1C3G6"/>
<accession>A0A8K1C3G6</accession>
<feature type="domain" description="ORC1/DEAH AAA+ ATPase" evidence="3">
    <location>
        <begin position="350"/>
        <end position="461"/>
    </location>
</feature>
<dbReference type="Pfam" id="PF13401">
    <property type="entry name" value="AAA_22"/>
    <property type="match status" value="1"/>
</dbReference>
<dbReference type="Pfam" id="PF12770">
    <property type="entry name" value="CHAT"/>
    <property type="match status" value="1"/>
</dbReference>